<keyword evidence="2" id="KW-1185">Reference proteome</keyword>
<accession>A0ABY6CWZ8</accession>
<proteinExistence type="predicted"/>
<reference evidence="1" key="1">
    <citation type="submission" date="2022-10" db="EMBL/GenBank/DDBJ databases">
        <title>Comparative genomics and taxonomic characterization of three novel marine species of genus Reichenbachiella exhibiting antioxidant and polysaccharide degradation activities.</title>
        <authorList>
            <person name="Muhammad N."/>
            <person name="Lee Y.-J."/>
            <person name="Ko J."/>
            <person name="Kim S.-G."/>
        </authorList>
    </citation>
    <scope>NUCLEOTIDE SEQUENCE</scope>
    <source>
        <strain evidence="1">Wsw4-B4</strain>
    </source>
</reference>
<dbReference type="Pfam" id="PF08888">
    <property type="entry name" value="HopJ"/>
    <property type="match status" value="1"/>
</dbReference>
<evidence type="ECO:0000313" key="2">
    <source>
        <dbReference type="Proteomes" id="UP001062165"/>
    </source>
</evidence>
<gene>
    <name evidence="1" type="ORF">N7E81_13905</name>
</gene>
<organism evidence="1 2">
    <name type="scientific">Reichenbachiella carrageenanivorans</name>
    <dbReference type="NCBI Taxonomy" id="2979869"/>
    <lineage>
        <taxon>Bacteria</taxon>
        <taxon>Pseudomonadati</taxon>
        <taxon>Bacteroidota</taxon>
        <taxon>Cytophagia</taxon>
        <taxon>Cytophagales</taxon>
        <taxon>Reichenbachiellaceae</taxon>
        <taxon>Reichenbachiella</taxon>
    </lineage>
</organism>
<evidence type="ECO:0000313" key="1">
    <source>
        <dbReference type="EMBL" id="UXX78451.1"/>
    </source>
</evidence>
<protein>
    <submittedName>
        <fullName evidence="1">HopJ type III effector protein</fullName>
    </submittedName>
</protein>
<dbReference type="RefSeq" id="WP_263050196.1">
    <property type="nucleotide sequence ID" value="NZ_CP106735.1"/>
</dbReference>
<dbReference type="InterPro" id="IPR038604">
    <property type="entry name" value="HopJ_sf"/>
</dbReference>
<dbReference type="EMBL" id="CP106735">
    <property type="protein sequence ID" value="UXX78451.1"/>
    <property type="molecule type" value="Genomic_DNA"/>
</dbReference>
<dbReference type="InterPro" id="IPR014984">
    <property type="entry name" value="HopJ"/>
</dbReference>
<sequence>MDIAAFTTKLQSTPTFVSFDDTMQVIEAHYVFSPTAFRNGDLRNDEGQNSGSCKLFAFAKDQGFSPEETLQCFGDYYRKDVLENPNGTDHQNIRNFIQHGWEGIHFDGVALVGR</sequence>
<dbReference type="Proteomes" id="UP001062165">
    <property type="component" value="Chromosome"/>
</dbReference>
<name>A0ABY6CWZ8_9BACT</name>
<dbReference type="Gene3D" id="3.20.160.10">
    <property type="entry name" value="vpa0580 domain like"/>
    <property type="match status" value="1"/>
</dbReference>